<evidence type="ECO:0000256" key="1">
    <source>
        <dbReference type="ARBA" id="ARBA00022801"/>
    </source>
</evidence>
<dbReference type="Pfam" id="PF01738">
    <property type="entry name" value="DLH"/>
    <property type="match status" value="1"/>
</dbReference>
<organism evidence="4 5">
    <name type="scientific">Plastoroseomonas hellenica</name>
    <dbReference type="NCBI Taxonomy" id="2687306"/>
    <lineage>
        <taxon>Bacteria</taxon>
        <taxon>Pseudomonadati</taxon>
        <taxon>Pseudomonadota</taxon>
        <taxon>Alphaproteobacteria</taxon>
        <taxon>Acetobacterales</taxon>
        <taxon>Acetobacteraceae</taxon>
        <taxon>Plastoroseomonas</taxon>
    </lineage>
</organism>
<comment type="caution">
    <text evidence="4">The sequence shown here is derived from an EMBL/GenBank/DDBJ whole genome shotgun (WGS) entry which is preliminary data.</text>
</comment>
<dbReference type="SUPFAM" id="SSF53474">
    <property type="entry name" value="alpha/beta-Hydrolases"/>
    <property type="match status" value="1"/>
</dbReference>
<keyword evidence="5" id="KW-1185">Reference proteome</keyword>
<accession>A0ABS5EUG0</accession>
<evidence type="ECO:0000313" key="5">
    <source>
        <dbReference type="Proteomes" id="UP001196870"/>
    </source>
</evidence>
<protein>
    <recommendedName>
        <fullName evidence="3">Dienelactone hydrolase domain-containing protein</fullName>
    </recommendedName>
</protein>
<dbReference type="InterPro" id="IPR029058">
    <property type="entry name" value="AB_hydrolase_fold"/>
</dbReference>
<feature type="chain" id="PRO_5046897933" description="Dienelactone hydrolase domain-containing protein" evidence="2">
    <location>
        <begin position="31"/>
        <end position="275"/>
    </location>
</feature>
<evidence type="ECO:0000259" key="3">
    <source>
        <dbReference type="Pfam" id="PF01738"/>
    </source>
</evidence>
<dbReference type="RefSeq" id="WP_211851532.1">
    <property type="nucleotide sequence ID" value="NZ_JAAGBB010000005.1"/>
</dbReference>
<sequence>MPATARPRLAILAAAALGLAIALAPGRSLAGDPCDGPEAIGLLWLPANADAVAPVPAVIAVHDAVGIDSRGWRYAEQLTAAGIAVLHLELHDTSADGAGPAPDDGAAAPARLAAAAATLAEDPRFAGARLGILAFGAAGETALRVAAAPGLGEHIAALVLLYPGCATLQDALPATEAVSRAPVLLMHGDADPANTAADCAGLAARLARGASVRQIRHAGAGYAWDLPPSGVEEVVTMPWPGSPGRWLPVSHRPAIAELSATQVAGFFARRLAPAR</sequence>
<keyword evidence="1" id="KW-0378">Hydrolase</keyword>
<evidence type="ECO:0000313" key="4">
    <source>
        <dbReference type="EMBL" id="MBR0663943.1"/>
    </source>
</evidence>
<dbReference type="PANTHER" id="PTHR22946:SF9">
    <property type="entry name" value="POLYKETIDE TRANSFERASE AF380"/>
    <property type="match status" value="1"/>
</dbReference>
<reference evidence="5" key="1">
    <citation type="journal article" date="2021" name="Syst. Appl. Microbiol.">
        <title>Roseomonas hellenica sp. nov., isolated from roots of wild-growing Alkanna tinctoria.</title>
        <authorList>
            <person name="Rat A."/>
            <person name="Naranjo H.D."/>
            <person name="Lebbe L."/>
            <person name="Cnockaert M."/>
            <person name="Krigas N."/>
            <person name="Grigoriadou K."/>
            <person name="Maloupa E."/>
            <person name="Willems A."/>
        </authorList>
    </citation>
    <scope>NUCLEOTIDE SEQUENCE [LARGE SCALE GENOMIC DNA]</scope>
    <source>
        <strain evidence="5">LMG 31523</strain>
    </source>
</reference>
<name>A0ABS5EUG0_9PROT</name>
<dbReference type="InterPro" id="IPR050261">
    <property type="entry name" value="FrsA_esterase"/>
</dbReference>
<evidence type="ECO:0000256" key="2">
    <source>
        <dbReference type="SAM" id="SignalP"/>
    </source>
</evidence>
<dbReference type="Gene3D" id="3.40.50.1820">
    <property type="entry name" value="alpha/beta hydrolase"/>
    <property type="match status" value="1"/>
</dbReference>
<keyword evidence="2" id="KW-0732">Signal</keyword>
<feature type="signal peptide" evidence="2">
    <location>
        <begin position="1"/>
        <end position="30"/>
    </location>
</feature>
<proteinExistence type="predicted"/>
<dbReference type="Proteomes" id="UP001196870">
    <property type="component" value="Unassembled WGS sequence"/>
</dbReference>
<dbReference type="EMBL" id="JAAGBB010000005">
    <property type="protein sequence ID" value="MBR0663943.1"/>
    <property type="molecule type" value="Genomic_DNA"/>
</dbReference>
<dbReference type="InterPro" id="IPR002925">
    <property type="entry name" value="Dienelactn_hydro"/>
</dbReference>
<feature type="domain" description="Dienelactone hydrolase" evidence="3">
    <location>
        <begin position="49"/>
        <end position="224"/>
    </location>
</feature>
<gene>
    <name evidence="4" type="ORF">GXW71_06185</name>
</gene>
<dbReference type="PANTHER" id="PTHR22946">
    <property type="entry name" value="DIENELACTONE HYDROLASE DOMAIN-CONTAINING PROTEIN-RELATED"/>
    <property type="match status" value="1"/>
</dbReference>